<dbReference type="InterPro" id="IPR049326">
    <property type="entry name" value="Rhodopsin_dom_fungi"/>
</dbReference>
<comment type="subcellular location">
    <subcellularLocation>
        <location evidence="1">Membrane</location>
        <topology evidence="1">Multi-pass membrane protein</topology>
    </subcellularLocation>
</comment>
<dbReference type="Proteomes" id="UP000799424">
    <property type="component" value="Unassembled WGS sequence"/>
</dbReference>
<dbReference type="InterPro" id="IPR052337">
    <property type="entry name" value="SAT4-like"/>
</dbReference>
<feature type="transmembrane region" description="Helical" evidence="6">
    <location>
        <begin position="182"/>
        <end position="203"/>
    </location>
</feature>
<feature type="transmembrane region" description="Helical" evidence="6">
    <location>
        <begin position="138"/>
        <end position="162"/>
    </location>
</feature>
<evidence type="ECO:0000256" key="6">
    <source>
        <dbReference type="SAM" id="Phobius"/>
    </source>
</evidence>
<evidence type="ECO:0000256" key="5">
    <source>
        <dbReference type="ARBA" id="ARBA00038359"/>
    </source>
</evidence>
<comment type="similarity">
    <text evidence="5">Belongs to the SAT4 family.</text>
</comment>
<feature type="transmembrane region" description="Helical" evidence="6">
    <location>
        <begin position="27"/>
        <end position="45"/>
    </location>
</feature>
<dbReference type="PANTHER" id="PTHR33048:SF47">
    <property type="entry name" value="INTEGRAL MEMBRANE PROTEIN-RELATED"/>
    <property type="match status" value="1"/>
</dbReference>
<feature type="domain" description="Rhodopsin" evidence="7">
    <location>
        <begin position="41"/>
        <end position="280"/>
    </location>
</feature>
<feature type="transmembrane region" description="Helical" evidence="6">
    <location>
        <begin position="255"/>
        <end position="275"/>
    </location>
</feature>
<sequence length="385" mass="42936">MTTLDQIPPEQLAILRGEDQSQLTKDIVIAFTIISFISVCLRVFTRLRYKAVGREDYTIVLAMIFTLLTGILQILQANAGNGKHTVFIPYPHGVEKMLKFLFFSIITYNFSLTFIKVSIILQYQRIFAVREMRIPLQIAMGICVAWGITTFFTSTFSCVPVNAYWSVSERPNARCTKEQTVWFANASINIFTDLMVATLPVKPLWGLQIPKRQKIALVGILTIGWFVCVVSILRLNALVVFTSHPEDPVYYSAATAYWSAIEINLGIVCASLPALKPLVVKIIPGFSTRHSSRGYGTALSGNMSRNHGLASKAVRDTHDADMELGKKSINANAYSSKTDQDTLGKSIYVTQHFEQHFEENGQGSDSESQKDLVASTKFPLPYGKL</sequence>
<evidence type="ECO:0000259" key="7">
    <source>
        <dbReference type="Pfam" id="PF20684"/>
    </source>
</evidence>
<dbReference type="AlphaFoldDB" id="A0A6A7A083"/>
<dbReference type="GO" id="GO:0016020">
    <property type="term" value="C:membrane"/>
    <property type="evidence" value="ECO:0007669"/>
    <property type="project" value="UniProtKB-SubCell"/>
</dbReference>
<gene>
    <name evidence="8" type="ORF">CC86DRAFT_351203</name>
</gene>
<evidence type="ECO:0000256" key="3">
    <source>
        <dbReference type="ARBA" id="ARBA00022989"/>
    </source>
</evidence>
<proteinExistence type="inferred from homology"/>
<feature type="transmembrane region" description="Helical" evidence="6">
    <location>
        <begin position="57"/>
        <end position="77"/>
    </location>
</feature>
<keyword evidence="4 6" id="KW-0472">Membrane</keyword>
<dbReference type="Pfam" id="PF20684">
    <property type="entry name" value="Fung_rhodopsin"/>
    <property type="match status" value="1"/>
</dbReference>
<feature type="transmembrane region" description="Helical" evidence="6">
    <location>
        <begin position="215"/>
        <end position="235"/>
    </location>
</feature>
<keyword evidence="3 6" id="KW-1133">Transmembrane helix</keyword>
<dbReference type="OrthoDB" id="444631at2759"/>
<reference evidence="8" key="1">
    <citation type="journal article" date="2020" name="Stud. Mycol.">
        <title>101 Dothideomycetes genomes: a test case for predicting lifestyles and emergence of pathogens.</title>
        <authorList>
            <person name="Haridas S."/>
            <person name="Albert R."/>
            <person name="Binder M."/>
            <person name="Bloem J."/>
            <person name="Labutti K."/>
            <person name="Salamov A."/>
            <person name="Andreopoulos B."/>
            <person name="Baker S."/>
            <person name="Barry K."/>
            <person name="Bills G."/>
            <person name="Bluhm B."/>
            <person name="Cannon C."/>
            <person name="Castanera R."/>
            <person name="Culley D."/>
            <person name="Daum C."/>
            <person name="Ezra D."/>
            <person name="Gonzalez J."/>
            <person name="Henrissat B."/>
            <person name="Kuo A."/>
            <person name="Liang C."/>
            <person name="Lipzen A."/>
            <person name="Lutzoni F."/>
            <person name="Magnuson J."/>
            <person name="Mondo S."/>
            <person name="Nolan M."/>
            <person name="Ohm R."/>
            <person name="Pangilinan J."/>
            <person name="Park H.-J."/>
            <person name="Ramirez L."/>
            <person name="Alfaro M."/>
            <person name="Sun H."/>
            <person name="Tritt A."/>
            <person name="Yoshinaga Y."/>
            <person name="Zwiers L.-H."/>
            <person name="Turgeon B."/>
            <person name="Goodwin S."/>
            <person name="Spatafora J."/>
            <person name="Crous P."/>
            <person name="Grigoriev I."/>
        </authorList>
    </citation>
    <scope>NUCLEOTIDE SEQUENCE</scope>
    <source>
        <strain evidence="8">CBS 113818</strain>
    </source>
</reference>
<evidence type="ECO:0000256" key="2">
    <source>
        <dbReference type="ARBA" id="ARBA00022692"/>
    </source>
</evidence>
<evidence type="ECO:0000313" key="8">
    <source>
        <dbReference type="EMBL" id="KAF2826496.1"/>
    </source>
</evidence>
<dbReference type="PANTHER" id="PTHR33048">
    <property type="entry name" value="PTH11-LIKE INTEGRAL MEMBRANE PROTEIN (AFU_ORTHOLOGUE AFUA_5G11245)"/>
    <property type="match status" value="1"/>
</dbReference>
<organism evidence="8 9">
    <name type="scientific">Ophiobolus disseminans</name>
    <dbReference type="NCBI Taxonomy" id="1469910"/>
    <lineage>
        <taxon>Eukaryota</taxon>
        <taxon>Fungi</taxon>
        <taxon>Dikarya</taxon>
        <taxon>Ascomycota</taxon>
        <taxon>Pezizomycotina</taxon>
        <taxon>Dothideomycetes</taxon>
        <taxon>Pleosporomycetidae</taxon>
        <taxon>Pleosporales</taxon>
        <taxon>Pleosporineae</taxon>
        <taxon>Phaeosphaeriaceae</taxon>
        <taxon>Ophiobolus</taxon>
    </lineage>
</organism>
<evidence type="ECO:0000256" key="4">
    <source>
        <dbReference type="ARBA" id="ARBA00023136"/>
    </source>
</evidence>
<keyword evidence="9" id="KW-1185">Reference proteome</keyword>
<feature type="transmembrane region" description="Helical" evidence="6">
    <location>
        <begin position="97"/>
        <end position="117"/>
    </location>
</feature>
<dbReference type="EMBL" id="MU006226">
    <property type="protein sequence ID" value="KAF2826496.1"/>
    <property type="molecule type" value="Genomic_DNA"/>
</dbReference>
<keyword evidence="2 6" id="KW-0812">Transmembrane</keyword>
<evidence type="ECO:0000313" key="9">
    <source>
        <dbReference type="Proteomes" id="UP000799424"/>
    </source>
</evidence>
<protein>
    <recommendedName>
        <fullName evidence="7">Rhodopsin domain-containing protein</fullName>
    </recommendedName>
</protein>
<evidence type="ECO:0000256" key="1">
    <source>
        <dbReference type="ARBA" id="ARBA00004141"/>
    </source>
</evidence>
<name>A0A6A7A083_9PLEO</name>
<accession>A0A6A7A083</accession>